<reference evidence="11 12" key="1">
    <citation type="submission" date="2016-11" db="EMBL/GenBank/DDBJ databases">
        <authorList>
            <person name="Jaros S."/>
            <person name="Januszkiewicz K."/>
            <person name="Wedrychowicz H."/>
        </authorList>
    </citation>
    <scope>NUCLEOTIDE SEQUENCE [LARGE SCALE GENOMIC DNA]</scope>
    <source>
        <strain evidence="11 12">DSM 28715</strain>
    </source>
</reference>
<name>A0A1M5LAB4_9RHOB</name>
<feature type="domain" description="Peptidase M24 C-terminal" evidence="10">
    <location>
        <begin position="536"/>
        <end position="595"/>
    </location>
</feature>
<comment type="similarity">
    <text evidence="1 7">Belongs to the peptidase M24B family.</text>
</comment>
<dbReference type="SUPFAM" id="SSF55920">
    <property type="entry name" value="Creatinase/aminopeptidase"/>
    <property type="match status" value="1"/>
</dbReference>
<evidence type="ECO:0000259" key="8">
    <source>
        <dbReference type="Pfam" id="PF00557"/>
    </source>
</evidence>
<dbReference type="Pfam" id="PF16189">
    <property type="entry name" value="Creatinase_N_2"/>
    <property type="match status" value="1"/>
</dbReference>
<dbReference type="FunFam" id="3.90.230.10:FF:000007">
    <property type="entry name" value="Xaa-Pro aminopeptidase P"/>
    <property type="match status" value="1"/>
</dbReference>
<keyword evidence="12" id="KW-1185">Reference proteome</keyword>
<dbReference type="EMBL" id="FQXB01000001">
    <property type="protein sequence ID" value="SHG62032.1"/>
    <property type="molecule type" value="Genomic_DNA"/>
</dbReference>
<proteinExistence type="inferred from homology"/>
<evidence type="ECO:0000256" key="1">
    <source>
        <dbReference type="ARBA" id="ARBA00008766"/>
    </source>
</evidence>
<feature type="domain" description="Peptidase M24" evidence="8">
    <location>
        <begin position="312"/>
        <end position="521"/>
    </location>
</feature>
<dbReference type="AlphaFoldDB" id="A0A1M5LAB4"/>
<dbReference type="InterPro" id="IPR032416">
    <property type="entry name" value="Peptidase_M24_C"/>
</dbReference>
<gene>
    <name evidence="11" type="ORF">SAMN05444003_0191</name>
</gene>
<dbReference type="SUPFAM" id="SSF53092">
    <property type="entry name" value="Creatinase/prolidase N-terminal domain"/>
    <property type="match status" value="1"/>
</dbReference>
<dbReference type="Gene3D" id="3.40.350.10">
    <property type="entry name" value="Creatinase/prolidase N-terminal domain"/>
    <property type="match status" value="2"/>
</dbReference>
<evidence type="ECO:0000313" key="12">
    <source>
        <dbReference type="Proteomes" id="UP000184074"/>
    </source>
</evidence>
<dbReference type="PANTHER" id="PTHR43763">
    <property type="entry name" value="XAA-PRO AMINOPEPTIDASE 1"/>
    <property type="match status" value="1"/>
</dbReference>
<dbReference type="InterPro" id="IPR001131">
    <property type="entry name" value="Peptidase_M24B_aminopep-P_CS"/>
</dbReference>
<dbReference type="Proteomes" id="UP000184074">
    <property type="component" value="Unassembled WGS sequence"/>
</dbReference>
<keyword evidence="3 7" id="KW-0479">Metal-binding</keyword>
<dbReference type="Pfam" id="PF16188">
    <property type="entry name" value="Peptidase_M24_C"/>
    <property type="match status" value="1"/>
</dbReference>
<evidence type="ECO:0000259" key="9">
    <source>
        <dbReference type="Pfam" id="PF01321"/>
    </source>
</evidence>
<dbReference type="InterPro" id="IPR000587">
    <property type="entry name" value="Creatinase_N"/>
</dbReference>
<keyword evidence="2" id="KW-0645">Protease</keyword>
<keyword evidence="4" id="KW-0378">Hydrolase</keyword>
<dbReference type="GO" id="GO:0070006">
    <property type="term" value="F:metalloaminopeptidase activity"/>
    <property type="evidence" value="ECO:0007669"/>
    <property type="project" value="InterPro"/>
</dbReference>
<dbReference type="STRING" id="1508389.SAMN05444003_0191"/>
<evidence type="ECO:0000313" key="11">
    <source>
        <dbReference type="EMBL" id="SHG62032.1"/>
    </source>
</evidence>
<organism evidence="11 12">
    <name type="scientific">Cognatiyoonia sediminum</name>
    <dbReference type="NCBI Taxonomy" id="1508389"/>
    <lineage>
        <taxon>Bacteria</taxon>
        <taxon>Pseudomonadati</taxon>
        <taxon>Pseudomonadota</taxon>
        <taxon>Alphaproteobacteria</taxon>
        <taxon>Rhodobacterales</taxon>
        <taxon>Paracoccaceae</taxon>
        <taxon>Cognatiyoonia</taxon>
    </lineage>
</organism>
<evidence type="ECO:0000256" key="7">
    <source>
        <dbReference type="RuleBase" id="RU000590"/>
    </source>
</evidence>
<keyword evidence="6" id="KW-0464">Manganese</keyword>
<dbReference type="CDD" id="cd01085">
    <property type="entry name" value="APP"/>
    <property type="match status" value="1"/>
</dbReference>
<dbReference type="Gene3D" id="3.90.230.10">
    <property type="entry name" value="Creatinase/methionine aminopeptidase superfamily"/>
    <property type="match status" value="1"/>
</dbReference>
<evidence type="ECO:0000259" key="10">
    <source>
        <dbReference type="Pfam" id="PF16188"/>
    </source>
</evidence>
<evidence type="ECO:0000256" key="5">
    <source>
        <dbReference type="ARBA" id="ARBA00023049"/>
    </source>
</evidence>
<dbReference type="GO" id="GO:0005737">
    <property type="term" value="C:cytoplasm"/>
    <property type="evidence" value="ECO:0007669"/>
    <property type="project" value="UniProtKB-ARBA"/>
</dbReference>
<evidence type="ECO:0000256" key="3">
    <source>
        <dbReference type="ARBA" id="ARBA00022723"/>
    </source>
</evidence>
<keyword evidence="11" id="KW-0031">Aminopeptidase</keyword>
<dbReference type="Pfam" id="PF00557">
    <property type="entry name" value="Peptidase_M24"/>
    <property type="match status" value="1"/>
</dbReference>
<dbReference type="PANTHER" id="PTHR43763:SF6">
    <property type="entry name" value="XAA-PRO AMINOPEPTIDASE 1"/>
    <property type="match status" value="1"/>
</dbReference>
<dbReference type="InterPro" id="IPR033740">
    <property type="entry name" value="Pept_M24B"/>
</dbReference>
<accession>A0A1M5LAB4</accession>
<feature type="domain" description="Creatinase N-terminal" evidence="9">
    <location>
        <begin position="17"/>
        <end position="152"/>
    </location>
</feature>
<protein>
    <submittedName>
        <fullName evidence="11">Xaa-Pro aminopeptidase</fullName>
    </submittedName>
</protein>
<dbReference type="GO" id="GO:0006508">
    <property type="term" value="P:proteolysis"/>
    <property type="evidence" value="ECO:0007669"/>
    <property type="project" value="UniProtKB-KW"/>
</dbReference>
<sequence length="595" mass="65422">MFQTFEATTSPDQGPPRLSNLRKHIADKGLDGFLIPRADAHQGEYVAPRDARLAWLTGFTGSAGFCAALTHIAGVFVDGRYRLQVRDQVADDFTPVDWPEVQLEDWLKEQLPNGGKVGFDPWLHTVSAIRQLTKALVDSGIELVPTDNLVDAIWSDQPEPPKAKFTAYPVEFAGETRQSKSKRLAETISAPTVLTLPDSIAWLLNIRGTDIERNPVPHAFAILNTDGHVDLFAQDGKTAEVANHLGEDVRIHPQDSFLNHISNLTGDINLDPKWCPAIVATTAAKAGLTIRHKDDPCLLPKACKNDTEIAGAKEAHLRDGAAMVRFLAWLDADAPNGSLTEIDVVKQLEQFRRETNQLLDVSFETICGAGGNGAIVHYRVTEETNRPVKRDELLLIDSGGQYIDGTTDITRTVIVGTPSELHRSCFTRVLQGMIAISRARFPKGVQGQHLDSLARFPLWTAGMDYDHGTGHGIGSYLCVHEGPQSLSRRGDVPLKEGMILSNEPGYYRTGEFGIRIENLIVTGPAPDIEGGDDRDMLSFETITYVPIDRRLIDVALLSNDERDWINGYHAETMAKIGPLIDGPAKEWLEQACAPL</sequence>
<dbReference type="InterPro" id="IPR036005">
    <property type="entry name" value="Creatinase/aminopeptidase-like"/>
</dbReference>
<evidence type="ECO:0000256" key="6">
    <source>
        <dbReference type="ARBA" id="ARBA00023211"/>
    </source>
</evidence>
<dbReference type="OrthoDB" id="9806388at2"/>
<dbReference type="GO" id="GO:0046872">
    <property type="term" value="F:metal ion binding"/>
    <property type="evidence" value="ECO:0007669"/>
    <property type="project" value="UniProtKB-KW"/>
</dbReference>
<dbReference type="InterPro" id="IPR029149">
    <property type="entry name" value="Creatin/AminoP/Spt16_N"/>
</dbReference>
<keyword evidence="5" id="KW-0482">Metalloprotease</keyword>
<dbReference type="PROSITE" id="PS00491">
    <property type="entry name" value="PROLINE_PEPTIDASE"/>
    <property type="match status" value="1"/>
</dbReference>
<dbReference type="RefSeq" id="WP_072898560.1">
    <property type="nucleotide sequence ID" value="NZ_FQXB01000001.1"/>
</dbReference>
<dbReference type="InterPro" id="IPR000994">
    <property type="entry name" value="Pept_M24"/>
</dbReference>
<evidence type="ECO:0000256" key="2">
    <source>
        <dbReference type="ARBA" id="ARBA00022670"/>
    </source>
</evidence>
<dbReference type="InterPro" id="IPR050422">
    <property type="entry name" value="X-Pro_aminopeptidase_P"/>
</dbReference>
<dbReference type="Pfam" id="PF01321">
    <property type="entry name" value="Creatinase_N"/>
    <property type="match status" value="1"/>
</dbReference>
<evidence type="ECO:0000256" key="4">
    <source>
        <dbReference type="ARBA" id="ARBA00022801"/>
    </source>
</evidence>